<sequence length="387" mass="42993">MPAGLDGREGHNRVPGAAQIAATDDRSAVLAWLANYADSPATLASYRKEVERLLLWCVLQHGKSLSDLAHEDLLVYQRFLSDPQPAERWVMRRGQRPARSSPDWRPFAGPLSASSQRQAASVLNSLFGWLVEARYLRGNPLALNRRRRTQRTPPRVTRYLPMAHWVEVKRTVEALPTDTARQRAHAARTRWLLTLLYIGGLRVSEVCSGTMGGFFSRLSPDGRDRWWLEVLGKGQKLRLIPATPELMDELTRYRLACGLSPLPCAGDETPLVLPLIGAAVPMQRTGIHEVVKSIMTATADRLRATGDVHLLAAAEHIAQASTHWLRHTAGTHQSNGMDLKVVRDNLGHGSIATTNTYLHAEDDVRHDATSTAHRVQWTASDSPKPPK</sequence>
<dbReference type="AlphaFoldDB" id="A0A254MXC0"/>
<dbReference type="SUPFAM" id="SSF56349">
    <property type="entry name" value="DNA breaking-rejoining enzymes"/>
    <property type="match status" value="1"/>
</dbReference>
<keyword evidence="7" id="KW-0233">DNA recombination</keyword>
<dbReference type="PROSITE" id="PS51898">
    <property type="entry name" value="TYR_RECOMBINASE"/>
    <property type="match status" value="1"/>
</dbReference>
<evidence type="ECO:0000256" key="4">
    <source>
        <dbReference type="ARBA" id="ARBA00022829"/>
    </source>
</evidence>
<keyword evidence="14" id="KW-1185">Reference proteome</keyword>
<protein>
    <submittedName>
        <fullName evidence="13">Integrase</fullName>
    </submittedName>
</protein>
<accession>A0A254MXC0</accession>
<dbReference type="Gene3D" id="1.10.150.130">
    <property type="match status" value="1"/>
</dbReference>
<dbReference type="EMBL" id="NISI01000030">
    <property type="protein sequence ID" value="OWQ96463.1"/>
    <property type="molecule type" value="Genomic_DNA"/>
</dbReference>
<keyword evidence="8" id="KW-0131">Cell cycle</keyword>
<dbReference type="RefSeq" id="WP_088486423.1">
    <property type="nucleotide sequence ID" value="NZ_NISI01000030.1"/>
</dbReference>
<dbReference type="InterPro" id="IPR010998">
    <property type="entry name" value="Integrase_recombinase_N"/>
</dbReference>
<dbReference type="InterPro" id="IPR044068">
    <property type="entry name" value="CB"/>
</dbReference>
<keyword evidence="6 9" id="KW-0238">DNA-binding</keyword>
<dbReference type="InterPro" id="IPR002104">
    <property type="entry name" value="Integrase_catalytic"/>
</dbReference>
<dbReference type="GO" id="GO:0051301">
    <property type="term" value="P:cell division"/>
    <property type="evidence" value="ECO:0007669"/>
    <property type="project" value="UniProtKB-KW"/>
</dbReference>
<dbReference type="Pfam" id="PF00589">
    <property type="entry name" value="Phage_integrase"/>
    <property type="match status" value="1"/>
</dbReference>
<feature type="region of interest" description="Disordered" evidence="10">
    <location>
        <begin position="367"/>
        <end position="387"/>
    </location>
</feature>
<evidence type="ECO:0000256" key="9">
    <source>
        <dbReference type="PROSITE-ProRule" id="PRU01248"/>
    </source>
</evidence>
<feature type="compositionally biased region" description="Polar residues" evidence="10">
    <location>
        <begin position="369"/>
        <end position="381"/>
    </location>
</feature>
<evidence type="ECO:0000259" key="12">
    <source>
        <dbReference type="PROSITE" id="PS51900"/>
    </source>
</evidence>
<dbReference type="PANTHER" id="PTHR30349">
    <property type="entry name" value="PHAGE INTEGRASE-RELATED"/>
    <property type="match status" value="1"/>
</dbReference>
<evidence type="ECO:0000256" key="7">
    <source>
        <dbReference type="ARBA" id="ARBA00023172"/>
    </source>
</evidence>
<dbReference type="InterPro" id="IPR050090">
    <property type="entry name" value="Tyrosine_recombinase_XerCD"/>
</dbReference>
<dbReference type="GO" id="GO:0015074">
    <property type="term" value="P:DNA integration"/>
    <property type="evidence" value="ECO:0007669"/>
    <property type="project" value="UniProtKB-KW"/>
</dbReference>
<comment type="subcellular location">
    <subcellularLocation>
        <location evidence="1">Cytoplasm</location>
    </subcellularLocation>
</comment>
<reference evidence="13 14" key="1">
    <citation type="journal article" date="2007" name="Int. J. Syst. Evol. Microbiol.">
        <title>Description of Pelomonas aquatica sp. nov. and Pelomonas puraquae sp. nov., isolated from industrial and haemodialysis water.</title>
        <authorList>
            <person name="Gomila M."/>
            <person name="Bowien B."/>
            <person name="Falsen E."/>
            <person name="Moore E.R."/>
            <person name="Lalucat J."/>
        </authorList>
    </citation>
    <scope>NUCLEOTIDE SEQUENCE [LARGE SCALE GENOMIC DNA]</scope>
    <source>
        <strain evidence="13 14">CCUG 52769</strain>
    </source>
</reference>
<gene>
    <name evidence="13" type="ORF">CDO81_27275</name>
</gene>
<dbReference type="PROSITE" id="PS51900">
    <property type="entry name" value="CB"/>
    <property type="match status" value="1"/>
</dbReference>
<keyword evidence="3" id="KW-0132">Cell division</keyword>
<keyword evidence="4" id="KW-0159">Chromosome partition</keyword>
<organism evidence="13 14">
    <name type="scientific">Roseateles puraquae</name>
    <dbReference type="NCBI Taxonomy" id="431059"/>
    <lineage>
        <taxon>Bacteria</taxon>
        <taxon>Pseudomonadati</taxon>
        <taxon>Pseudomonadota</taxon>
        <taxon>Betaproteobacteria</taxon>
        <taxon>Burkholderiales</taxon>
        <taxon>Sphaerotilaceae</taxon>
        <taxon>Roseateles</taxon>
    </lineage>
</organism>
<dbReference type="OrthoDB" id="8610787at2"/>
<dbReference type="GO" id="GO:0005737">
    <property type="term" value="C:cytoplasm"/>
    <property type="evidence" value="ECO:0007669"/>
    <property type="project" value="UniProtKB-SubCell"/>
</dbReference>
<comment type="caution">
    <text evidence="13">The sequence shown here is derived from an EMBL/GenBank/DDBJ whole genome shotgun (WGS) entry which is preliminary data.</text>
</comment>
<dbReference type="GO" id="GO:0007059">
    <property type="term" value="P:chromosome segregation"/>
    <property type="evidence" value="ECO:0007669"/>
    <property type="project" value="UniProtKB-KW"/>
</dbReference>
<dbReference type="InterPro" id="IPR013762">
    <property type="entry name" value="Integrase-like_cat_sf"/>
</dbReference>
<dbReference type="Gene3D" id="1.10.443.10">
    <property type="entry name" value="Intergrase catalytic core"/>
    <property type="match status" value="1"/>
</dbReference>
<keyword evidence="2" id="KW-0963">Cytoplasm</keyword>
<evidence type="ECO:0000256" key="2">
    <source>
        <dbReference type="ARBA" id="ARBA00022490"/>
    </source>
</evidence>
<evidence type="ECO:0000256" key="3">
    <source>
        <dbReference type="ARBA" id="ARBA00022618"/>
    </source>
</evidence>
<evidence type="ECO:0000256" key="5">
    <source>
        <dbReference type="ARBA" id="ARBA00022908"/>
    </source>
</evidence>
<dbReference type="InterPro" id="IPR011010">
    <property type="entry name" value="DNA_brk_join_enz"/>
</dbReference>
<feature type="domain" description="Core-binding (CB)" evidence="12">
    <location>
        <begin position="23"/>
        <end position="131"/>
    </location>
</feature>
<evidence type="ECO:0000256" key="8">
    <source>
        <dbReference type="ARBA" id="ARBA00023306"/>
    </source>
</evidence>
<keyword evidence="5" id="KW-0229">DNA integration</keyword>
<dbReference type="GO" id="GO:0003677">
    <property type="term" value="F:DNA binding"/>
    <property type="evidence" value="ECO:0007669"/>
    <property type="project" value="UniProtKB-UniRule"/>
</dbReference>
<evidence type="ECO:0000256" key="1">
    <source>
        <dbReference type="ARBA" id="ARBA00004496"/>
    </source>
</evidence>
<evidence type="ECO:0000313" key="13">
    <source>
        <dbReference type="EMBL" id="OWQ96463.1"/>
    </source>
</evidence>
<evidence type="ECO:0000256" key="6">
    <source>
        <dbReference type="ARBA" id="ARBA00023125"/>
    </source>
</evidence>
<dbReference type="PANTHER" id="PTHR30349:SF77">
    <property type="entry name" value="TYROSINE RECOMBINASE XERC"/>
    <property type="match status" value="1"/>
</dbReference>
<evidence type="ECO:0000256" key="10">
    <source>
        <dbReference type="SAM" id="MobiDB-lite"/>
    </source>
</evidence>
<name>A0A254MXC0_9BURK</name>
<dbReference type="Proteomes" id="UP000197446">
    <property type="component" value="Unassembled WGS sequence"/>
</dbReference>
<dbReference type="GO" id="GO:0006310">
    <property type="term" value="P:DNA recombination"/>
    <property type="evidence" value="ECO:0007669"/>
    <property type="project" value="UniProtKB-KW"/>
</dbReference>
<evidence type="ECO:0000259" key="11">
    <source>
        <dbReference type="PROSITE" id="PS51898"/>
    </source>
</evidence>
<evidence type="ECO:0000313" key="14">
    <source>
        <dbReference type="Proteomes" id="UP000197446"/>
    </source>
</evidence>
<proteinExistence type="predicted"/>
<feature type="domain" description="Tyr recombinase" evidence="11">
    <location>
        <begin position="155"/>
        <end position="372"/>
    </location>
</feature>